<dbReference type="PROSITE" id="PS50219">
    <property type="entry name" value="CNH"/>
    <property type="match status" value="1"/>
</dbReference>
<evidence type="ECO:0000259" key="1">
    <source>
        <dbReference type="PROSITE" id="PS50219"/>
    </source>
</evidence>
<evidence type="ECO:0000313" key="2">
    <source>
        <dbReference type="Ensembl" id="ENSNMLP00000022566.1"/>
    </source>
</evidence>
<dbReference type="InterPro" id="IPR032914">
    <property type="entry name" value="Vam6/VPS39/TRAP1"/>
</dbReference>
<name>A0A8C6TMY7_9GOBI</name>
<organism evidence="2 3">
    <name type="scientific">Neogobius melanostomus</name>
    <name type="common">round goby</name>
    <dbReference type="NCBI Taxonomy" id="47308"/>
    <lineage>
        <taxon>Eukaryota</taxon>
        <taxon>Metazoa</taxon>
        <taxon>Chordata</taxon>
        <taxon>Craniata</taxon>
        <taxon>Vertebrata</taxon>
        <taxon>Euteleostomi</taxon>
        <taxon>Actinopterygii</taxon>
        <taxon>Neopterygii</taxon>
        <taxon>Teleostei</taxon>
        <taxon>Neoteleostei</taxon>
        <taxon>Acanthomorphata</taxon>
        <taxon>Gobiaria</taxon>
        <taxon>Gobiiformes</taxon>
        <taxon>Gobioidei</taxon>
        <taxon>Gobiidae</taxon>
        <taxon>Benthophilinae</taxon>
        <taxon>Neogobiini</taxon>
        <taxon>Neogobius</taxon>
    </lineage>
</organism>
<reference evidence="2" key="1">
    <citation type="submission" date="2025-08" db="UniProtKB">
        <authorList>
            <consortium name="Ensembl"/>
        </authorList>
    </citation>
    <scope>IDENTIFICATION</scope>
</reference>
<dbReference type="AlphaFoldDB" id="A0A8C6TMY7"/>
<dbReference type="Pfam" id="PF00780">
    <property type="entry name" value="CNH"/>
    <property type="match status" value="1"/>
</dbReference>
<dbReference type="GO" id="GO:0006914">
    <property type="term" value="P:autophagy"/>
    <property type="evidence" value="ECO:0007669"/>
    <property type="project" value="TreeGrafter"/>
</dbReference>
<dbReference type="InterPro" id="IPR019452">
    <property type="entry name" value="VPS39/TGF_beta_rcpt-assoc_1"/>
</dbReference>
<dbReference type="Proteomes" id="UP000694523">
    <property type="component" value="Unplaced"/>
</dbReference>
<dbReference type="GO" id="GO:0016020">
    <property type="term" value="C:membrane"/>
    <property type="evidence" value="ECO:0007669"/>
    <property type="project" value="TreeGrafter"/>
</dbReference>
<dbReference type="GO" id="GO:0034058">
    <property type="term" value="P:endosomal vesicle fusion"/>
    <property type="evidence" value="ECO:0007669"/>
    <property type="project" value="TreeGrafter"/>
</dbReference>
<proteinExistence type="predicted"/>
<reference evidence="2" key="2">
    <citation type="submission" date="2025-09" db="UniProtKB">
        <authorList>
            <consortium name="Ensembl"/>
        </authorList>
    </citation>
    <scope>IDENTIFICATION</scope>
</reference>
<protein>
    <submittedName>
        <fullName evidence="2">Si:ch211-266g18.9</fullName>
    </submittedName>
</protein>
<evidence type="ECO:0000313" key="3">
    <source>
        <dbReference type="Proteomes" id="UP000694523"/>
    </source>
</evidence>
<feature type="domain" description="CNH" evidence="1">
    <location>
        <begin position="21"/>
        <end position="289"/>
    </location>
</feature>
<dbReference type="PANTHER" id="PTHR12894">
    <property type="entry name" value="CNH DOMAIN CONTAINING"/>
    <property type="match status" value="1"/>
</dbReference>
<accession>A0A8C6TMY7</accession>
<keyword evidence="3" id="KW-1185">Reference proteome</keyword>
<dbReference type="GO" id="GO:0005737">
    <property type="term" value="C:cytoplasm"/>
    <property type="evidence" value="ECO:0007669"/>
    <property type="project" value="TreeGrafter"/>
</dbReference>
<dbReference type="Pfam" id="PF10366">
    <property type="entry name" value="Vps39_1"/>
    <property type="match status" value="1"/>
</dbReference>
<dbReference type="Ensembl" id="ENSNMLT00000025271.1">
    <property type="protein sequence ID" value="ENSNMLP00000022566.1"/>
    <property type="gene ID" value="ENSNMLG00000014577.1"/>
</dbReference>
<dbReference type="PANTHER" id="PTHR12894:SF30">
    <property type="entry name" value="TRANSFORMING GROWTH FACTOR-BETA RECEPTOR-ASSOCIATED PROTEIN 1-LIKE"/>
    <property type="match status" value="1"/>
</dbReference>
<sequence length="741" mass="82764">MAFEAFTLSHVFEKPFHPKDKFNIQCVDCHHPNIYLGTKQGTVQHLILPSTVNASSDPSHAREGNARKLSNSPVLRIRLAPSFNHLLALCNRGVTVHDMFSLEAKPSFKKVQNVSQFELSLRDDVAWMVTCPSQRRLIRLHALGADQWDVLREIALVQEPVELAVEGDSVCVGTDDRYLLCDLTTGQREELLQHGHGSRRQVLVGVVAGAGEFLVNGPGGLGLCVLASGMCQRPPLPWPQDVLAACVCFPYALSLQAHELQVYSLVDQQCKQTVRLSGALVFTDRAVMSLSAVPGRQQIQALVREERLGEALLLLEGGEMSIGASLTTRASSMSSFLSSEGDLDPPAARELRELWRSDTDSELRYLGFFRDFLRAVRGGGSTAAAEEVDSALLWLYVRTADSDGLLQLVAHPNACVLQTCESILTKDVKNVVLLLYLQTWVDIVDGVHRDPSCSEVLGLIVSTLSQLEDRDTVWTHAAWTLRNNQEVLTYVHIHLTSIQAGHGQTQYTFSSRYYFGPSIYFCANSGSLPCSYPNPYLLEQLKPTPLHQEKAIALGRHGDHIGALTLLVRDSPDTTAAEEYCRRLTTSQDLLLSLLNIYLTTEGRSSAALDLLNKYALELSGEKVLDALPECWSVQLIADYLVGAMRETIHQSRMRTMQKALEQARLLRHKALWVRRFIRHGSISSVHEMFLVNFLNVKEALKFYTSEFRAVDALSPYGQLTNDLRNMYRGRTRYLTVRWPH</sequence>
<dbReference type="InterPro" id="IPR001180">
    <property type="entry name" value="CNH_dom"/>
</dbReference>